<organism evidence="7 8">
    <name type="scientific">Nakamurella aerolata</name>
    <dbReference type="NCBI Taxonomy" id="1656892"/>
    <lineage>
        <taxon>Bacteria</taxon>
        <taxon>Bacillati</taxon>
        <taxon>Actinomycetota</taxon>
        <taxon>Actinomycetes</taxon>
        <taxon>Nakamurellales</taxon>
        <taxon>Nakamurellaceae</taxon>
        <taxon>Nakamurella</taxon>
    </lineage>
</organism>
<comment type="caution">
    <text evidence="7">The sequence shown here is derived from an EMBL/GenBank/DDBJ whole genome shotgun (WGS) entry which is preliminary data.</text>
</comment>
<dbReference type="InterPro" id="IPR037038">
    <property type="entry name" value="HepT-like_sf"/>
</dbReference>
<keyword evidence="1" id="KW-0597">Phosphoprotein</keyword>
<protein>
    <submittedName>
        <fullName evidence="7">DUF86 domain-containing protein</fullName>
    </submittedName>
</protein>
<evidence type="ECO:0000256" key="3">
    <source>
        <dbReference type="ARBA" id="ARBA00022722"/>
    </source>
</evidence>
<keyword evidence="4" id="KW-0547">Nucleotide-binding</keyword>
<keyword evidence="3" id="KW-0540">Nuclease</keyword>
<dbReference type="EMBL" id="JABEND010000011">
    <property type="protein sequence ID" value="NNG37270.1"/>
    <property type="molecule type" value="Genomic_DNA"/>
</dbReference>
<evidence type="ECO:0000256" key="5">
    <source>
        <dbReference type="ARBA" id="ARBA00022801"/>
    </source>
</evidence>
<evidence type="ECO:0000313" key="8">
    <source>
        <dbReference type="Proteomes" id="UP000562984"/>
    </source>
</evidence>
<evidence type="ECO:0000256" key="4">
    <source>
        <dbReference type="ARBA" id="ARBA00022741"/>
    </source>
</evidence>
<dbReference type="GO" id="GO:0004540">
    <property type="term" value="F:RNA nuclease activity"/>
    <property type="evidence" value="ECO:0007669"/>
    <property type="project" value="InterPro"/>
</dbReference>
<evidence type="ECO:0000256" key="2">
    <source>
        <dbReference type="ARBA" id="ARBA00022649"/>
    </source>
</evidence>
<evidence type="ECO:0000313" key="7">
    <source>
        <dbReference type="EMBL" id="NNG37270.1"/>
    </source>
</evidence>
<dbReference type="GO" id="GO:0000166">
    <property type="term" value="F:nucleotide binding"/>
    <property type="evidence" value="ECO:0007669"/>
    <property type="project" value="UniProtKB-KW"/>
</dbReference>
<reference evidence="7 8" key="1">
    <citation type="submission" date="2020-05" db="EMBL/GenBank/DDBJ databases">
        <title>Nakamurella sp. DB0629 isolated from air conditioner.</title>
        <authorList>
            <person name="Kim D.H."/>
            <person name="Kim D.-U."/>
        </authorList>
    </citation>
    <scope>NUCLEOTIDE SEQUENCE [LARGE SCALE GENOMIC DNA]</scope>
    <source>
        <strain evidence="7 8">DB0629</strain>
    </source>
</reference>
<sequence length="121" mass="13649">MRPDSPAHLWDAREAATQISIFIQGKTLDDYRQDALLRSAVERQFITVGEALNRLERADPEVAARVPDLRQIVGFRNILVHGYAEVQNHRVWNTATTRPEGLIETLDRLLASAAYPQGAEE</sequence>
<dbReference type="Pfam" id="PF01934">
    <property type="entry name" value="HepT-like"/>
    <property type="match status" value="1"/>
</dbReference>
<dbReference type="InterPro" id="IPR051813">
    <property type="entry name" value="HepT_RNase_toxin"/>
</dbReference>
<dbReference type="PANTHER" id="PTHR34139">
    <property type="entry name" value="UPF0331 PROTEIN MJ0127"/>
    <property type="match status" value="1"/>
</dbReference>
<dbReference type="GO" id="GO:0016787">
    <property type="term" value="F:hydrolase activity"/>
    <property type="evidence" value="ECO:0007669"/>
    <property type="project" value="UniProtKB-KW"/>
</dbReference>
<dbReference type="RefSeq" id="WP_171200962.1">
    <property type="nucleotide sequence ID" value="NZ_JABEND010000011.1"/>
</dbReference>
<evidence type="ECO:0000256" key="1">
    <source>
        <dbReference type="ARBA" id="ARBA00022553"/>
    </source>
</evidence>
<accession>A0A849AFM3</accession>
<evidence type="ECO:0000256" key="6">
    <source>
        <dbReference type="ARBA" id="ARBA00024207"/>
    </source>
</evidence>
<keyword evidence="8" id="KW-1185">Reference proteome</keyword>
<keyword evidence="2" id="KW-1277">Toxin-antitoxin system</keyword>
<dbReference type="InterPro" id="IPR008201">
    <property type="entry name" value="HepT-like"/>
</dbReference>
<dbReference type="PANTHER" id="PTHR34139:SF1">
    <property type="entry name" value="RNASE MJ1380-RELATED"/>
    <property type="match status" value="1"/>
</dbReference>
<dbReference type="Proteomes" id="UP000562984">
    <property type="component" value="Unassembled WGS sequence"/>
</dbReference>
<comment type="similarity">
    <text evidence="6">Belongs to the HepT RNase toxin family.</text>
</comment>
<dbReference type="Gene3D" id="1.20.120.580">
    <property type="entry name" value="bsu32300-like"/>
    <property type="match status" value="1"/>
</dbReference>
<dbReference type="AlphaFoldDB" id="A0A849AFM3"/>
<dbReference type="GO" id="GO:0110001">
    <property type="term" value="C:toxin-antitoxin complex"/>
    <property type="evidence" value="ECO:0007669"/>
    <property type="project" value="InterPro"/>
</dbReference>
<keyword evidence="5" id="KW-0378">Hydrolase</keyword>
<name>A0A849AFM3_9ACTN</name>
<gene>
    <name evidence="7" type="ORF">HKD39_16480</name>
</gene>
<proteinExistence type="inferred from homology"/>